<dbReference type="InterPro" id="IPR032675">
    <property type="entry name" value="LRR_dom_sf"/>
</dbReference>
<comment type="subcellular location">
    <subcellularLocation>
        <location evidence="2">Membrane</location>
    </subcellularLocation>
    <subcellularLocation>
        <location evidence="1">Secreted</location>
        <location evidence="1">Cell wall</location>
    </subcellularLocation>
</comment>
<keyword evidence="4" id="KW-0964">Secreted</keyword>
<evidence type="ECO:0000256" key="11">
    <source>
        <dbReference type="ARBA" id="ARBA00041871"/>
    </source>
</evidence>
<evidence type="ECO:0000256" key="3">
    <source>
        <dbReference type="ARBA" id="ARBA00022512"/>
    </source>
</evidence>
<feature type="transmembrane region" description="Helical" evidence="13">
    <location>
        <begin position="218"/>
        <end position="237"/>
    </location>
</feature>
<dbReference type="PANTHER" id="PTHR32093">
    <property type="entry name" value="LEUCINE-RICH REPEAT EXTENSIN-LIKE PROTEIN 3-RELATED"/>
    <property type="match status" value="1"/>
</dbReference>
<protein>
    <recommendedName>
        <fullName evidence="11">Cell wall hydroxyproline-rich glycoprotein</fullName>
    </recommendedName>
</protein>
<feature type="region of interest" description="Disordered" evidence="12">
    <location>
        <begin position="131"/>
        <end position="150"/>
    </location>
</feature>
<keyword evidence="5" id="KW-0433">Leucine-rich repeat</keyword>
<keyword evidence="13" id="KW-1133">Transmembrane helix</keyword>
<dbReference type="InterPro" id="IPR051582">
    <property type="entry name" value="LRR_extensin-like_regulator"/>
</dbReference>
<evidence type="ECO:0000256" key="13">
    <source>
        <dbReference type="SAM" id="Phobius"/>
    </source>
</evidence>
<name>A0A2U1NQR1_ARTAN</name>
<evidence type="ECO:0000256" key="7">
    <source>
        <dbReference type="ARBA" id="ARBA00022737"/>
    </source>
</evidence>
<evidence type="ECO:0000256" key="12">
    <source>
        <dbReference type="SAM" id="MobiDB-lite"/>
    </source>
</evidence>
<dbReference type="OrthoDB" id="676979at2759"/>
<dbReference type="GO" id="GO:0016020">
    <property type="term" value="C:membrane"/>
    <property type="evidence" value="ECO:0007669"/>
    <property type="project" value="UniProtKB-SubCell"/>
</dbReference>
<keyword evidence="10" id="KW-0379">Hydroxylation</keyword>
<keyword evidence="8 13" id="KW-0472">Membrane</keyword>
<accession>A0A2U1NQR1</accession>
<dbReference type="EMBL" id="PKPP01002349">
    <property type="protein sequence ID" value="PWA75827.1"/>
    <property type="molecule type" value="Genomic_DNA"/>
</dbReference>
<feature type="region of interest" description="Disordered" evidence="12">
    <location>
        <begin position="614"/>
        <end position="675"/>
    </location>
</feature>
<evidence type="ECO:0000256" key="8">
    <source>
        <dbReference type="ARBA" id="ARBA00023136"/>
    </source>
</evidence>
<reference evidence="14 15" key="1">
    <citation type="journal article" date="2018" name="Mol. Plant">
        <title>The genome of Artemisia annua provides insight into the evolution of Asteraceae family and artemisinin biosynthesis.</title>
        <authorList>
            <person name="Shen Q."/>
            <person name="Zhang L."/>
            <person name="Liao Z."/>
            <person name="Wang S."/>
            <person name="Yan T."/>
            <person name="Shi P."/>
            <person name="Liu M."/>
            <person name="Fu X."/>
            <person name="Pan Q."/>
            <person name="Wang Y."/>
            <person name="Lv Z."/>
            <person name="Lu X."/>
            <person name="Zhang F."/>
            <person name="Jiang W."/>
            <person name="Ma Y."/>
            <person name="Chen M."/>
            <person name="Hao X."/>
            <person name="Li L."/>
            <person name="Tang Y."/>
            <person name="Lv G."/>
            <person name="Zhou Y."/>
            <person name="Sun X."/>
            <person name="Brodelius P.E."/>
            <person name="Rose J.K.C."/>
            <person name="Tang K."/>
        </authorList>
    </citation>
    <scope>NUCLEOTIDE SEQUENCE [LARGE SCALE GENOMIC DNA]</scope>
    <source>
        <strain evidence="15">cv. Huhao1</strain>
        <tissue evidence="14">Leaf</tissue>
    </source>
</reference>
<evidence type="ECO:0000256" key="1">
    <source>
        <dbReference type="ARBA" id="ARBA00004191"/>
    </source>
</evidence>
<dbReference type="InterPro" id="IPR001611">
    <property type="entry name" value="Leu-rich_rpt"/>
</dbReference>
<dbReference type="Gene3D" id="3.80.10.10">
    <property type="entry name" value="Ribonuclease Inhibitor"/>
    <property type="match status" value="2"/>
</dbReference>
<keyword evidence="6" id="KW-0732">Signal</keyword>
<evidence type="ECO:0000313" key="14">
    <source>
        <dbReference type="EMBL" id="PWA75827.1"/>
    </source>
</evidence>
<feature type="compositionally biased region" description="Pro residues" evidence="12">
    <location>
        <begin position="634"/>
        <end position="655"/>
    </location>
</feature>
<keyword evidence="13" id="KW-0812">Transmembrane</keyword>
<keyword evidence="3" id="KW-0134">Cell wall</keyword>
<evidence type="ECO:0000256" key="6">
    <source>
        <dbReference type="ARBA" id="ARBA00022729"/>
    </source>
</evidence>
<sequence>MATKIPGTMMTTRSVNPYVGCTRLGTMRVCCSSRDKSYVPKLEPFSRKKFDRIVRDPPLIKKTENDLADYCSTMEGDASYNCWKAYFELKELEKEAPKKEVEKVILESGGVKTLIGCLHGISEIHKTRKKLQNQNGSNTGNSHKNKVVSRARKECPVPDGLPKSLEEIEEEETWKMPDSSFTRLLRAKAKGTFPAWQPLAKPKVVFLNPFTMQTLGSFFYISLIFIFYISPFSIALIKYPVPVTRRGLTSLKQTNLNREPDPLLDSIKIEVDPNLKFENPRLKKAYVALQEWKKAMISDPYQMTKNWVGPDVCLYTGVVCSLAPDDENIATVAVIDLNFGDIAGYLVPHLGLLSDLAIVHLHSNRFFGIFPQTLSYLKRLFELDVSNNHFSGPFPSPVLAMSSLRFLDIRYNEFEGQLPSQIFDMDIDALILNNNRFYNHLPKNMGNSPASILVLSNNKFSGCIPRNLGQMPYLEQVSFANNRLTGCLPEEIGMLKYLIVFDVRKNNISGPIPKSLENLKTIGKIDLSCNQFSGKVDDSICTLPTIWNITITDNYFNEIGAECDKLIKDHKLVLLNKDNCLAKKLDQRPEKNCSLVLKNPVDCKTIGCQQRDHVDLKNRKFPGPPLKVQDPSPKTTPTPPKVQDPPHTPKPPPVQQPTKAPAFNDVILPPKTGSR</sequence>
<evidence type="ECO:0000256" key="10">
    <source>
        <dbReference type="ARBA" id="ARBA00023278"/>
    </source>
</evidence>
<dbReference type="AlphaFoldDB" id="A0A2U1NQR1"/>
<keyword evidence="9" id="KW-0325">Glycoprotein</keyword>
<keyword evidence="15" id="KW-1185">Reference proteome</keyword>
<comment type="caution">
    <text evidence="14">The sequence shown here is derived from an EMBL/GenBank/DDBJ whole genome shotgun (WGS) entry which is preliminary data.</text>
</comment>
<dbReference type="SUPFAM" id="SSF52058">
    <property type="entry name" value="L domain-like"/>
    <property type="match status" value="1"/>
</dbReference>
<keyword evidence="7" id="KW-0677">Repeat</keyword>
<evidence type="ECO:0000256" key="5">
    <source>
        <dbReference type="ARBA" id="ARBA00022614"/>
    </source>
</evidence>
<dbReference type="Proteomes" id="UP000245207">
    <property type="component" value="Unassembled WGS sequence"/>
</dbReference>
<evidence type="ECO:0000256" key="9">
    <source>
        <dbReference type="ARBA" id="ARBA00023180"/>
    </source>
</evidence>
<feature type="compositionally biased region" description="Polar residues" evidence="12">
    <location>
        <begin position="132"/>
        <end position="142"/>
    </location>
</feature>
<dbReference type="Pfam" id="PF00560">
    <property type="entry name" value="LRR_1"/>
    <property type="match status" value="1"/>
</dbReference>
<dbReference type="FunFam" id="3.80.10.10:FF:000041">
    <property type="entry name" value="LRR receptor-like serine/threonine-protein kinase ERECTA"/>
    <property type="match status" value="1"/>
</dbReference>
<gene>
    <name evidence="14" type="ORF">CTI12_AA146570</name>
</gene>
<proteinExistence type="predicted"/>
<evidence type="ECO:0000256" key="4">
    <source>
        <dbReference type="ARBA" id="ARBA00022525"/>
    </source>
</evidence>
<dbReference type="FunFam" id="3.80.10.10:FF:000224">
    <property type="entry name" value="Leucine-rich repeat extensin-like protein 1"/>
    <property type="match status" value="1"/>
</dbReference>
<dbReference type="STRING" id="35608.A0A2U1NQR1"/>
<evidence type="ECO:0000313" key="15">
    <source>
        <dbReference type="Proteomes" id="UP000245207"/>
    </source>
</evidence>
<organism evidence="14 15">
    <name type="scientific">Artemisia annua</name>
    <name type="common">Sweet wormwood</name>
    <dbReference type="NCBI Taxonomy" id="35608"/>
    <lineage>
        <taxon>Eukaryota</taxon>
        <taxon>Viridiplantae</taxon>
        <taxon>Streptophyta</taxon>
        <taxon>Embryophyta</taxon>
        <taxon>Tracheophyta</taxon>
        <taxon>Spermatophyta</taxon>
        <taxon>Magnoliopsida</taxon>
        <taxon>eudicotyledons</taxon>
        <taxon>Gunneridae</taxon>
        <taxon>Pentapetalae</taxon>
        <taxon>asterids</taxon>
        <taxon>campanulids</taxon>
        <taxon>Asterales</taxon>
        <taxon>Asteraceae</taxon>
        <taxon>Asteroideae</taxon>
        <taxon>Anthemideae</taxon>
        <taxon>Artemisiinae</taxon>
        <taxon>Artemisia</taxon>
    </lineage>
</organism>
<evidence type="ECO:0000256" key="2">
    <source>
        <dbReference type="ARBA" id="ARBA00004370"/>
    </source>
</evidence>
<dbReference type="PANTHER" id="PTHR32093:SF120">
    <property type="entry name" value="LEUCINE-RICH REPEAT EXTENSIN-LIKE PROTEIN 3-RELATED"/>
    <property type="match status" value="1"/>
</dbReference>